<dbReference type="STRING" id="157652.A0A371FN12"/>
<dbReference type="InterPro" id="IPR036397">
    <property type="entry name" value="RNaseH_sf"/>
</dbReference>
<feature type="domain" description="Reverse transcriptase Ty1/copia-type" evidence="6">
    <location>
        <begin position="502"/>
        <end position="561"/>
    </location>
</feature>
<feature type="non-terminal residue" evidence="9">
    <location>
        <position position="1"/>
    </location>
</feature>
<sequence>MAIVNKMRIHGDKTKDITIVEKILLSMTPKFNFVVCSIKEVHDIEELSIDELQKKEDEEEEEVKALEAEAGEAMIMAINKNINNTMRINSTEEEEVEEAITLQLTNQSQQTSQMLSATDVTECRTNLNKDNGDKTNIAEKEEEMSLLMVCHMKEETQQNMWYLDTGCNNHMCGNKMMFSDLDETFCNTIKFGDNSTVSILGKGTTNLLSVGQLQEKGYEISIKDGVCHIRDANLGLIARIKMTTNRMFPLYLHNTSHSCLSTKLKDDTWLWHFRYGHLNFSGLKTLWQKNMVTRIPQITSPFEVYEECVVSKQHQNQFPQGKSWQARKTHGIKRQLTATYTLQQNGACERKNHTIMNVVRNLLTRSGVPKTFWPEAVNWSIQRCWPWISNDVVEQQIPTNFGGVDEEERQQPIETDQQIPPEHVADASGSPTMASNDERPQRVRKRLAWMTDYEVTGIHQSEDPLIHFALFSDCDPTTFEEAIKESKWRNAMDEEISAIERNNTWELTDLPKGHKTIGVKWVYKTKLKENGDVDKYKARLVAKGYKQEFGVDYKEVFAPVA</sequence>
<evidence type="ECO:0000259" key="6">
    <source>
        <dbReference type="Pfam" id="PF07727"/>
    </source>
</evidence>
<feature type="coiled-coil region" evidence="4">
    <location>
        <begin position="42"/>
        <end position="76"/>
    </location>
</feature>
<gene>
    <name evidence="9" type="ORF">CR513_40100</name>
</gene>
<feature type="region of interest" description="Disordered" evidence="5">
    <location>
        <begin position="403"/>
        <end position="441"/>
    </location>
</feature>
<dbReference type="EMBL" id="QJKJ01008531">
    <property type="protein sequence ID" value="RDX79473.1"/>
    <property type="molecule type" value="Genomic_DNA"/>
</dbReference>
<dbReference type="Proteomes" id="UP000257109">
    <property type="component" value="Unassembled WGS sequence"/>
</dbReference>
<evidence type="ECO:0000259" key="8">
    <source>
        <dbReference type="Pfam" id="PF22936"/>
    </source>
</evidence>
<protein>
    <submittedName>
        <fullName evidence="9">Mitochondrial protein</fullName>
    </submittedName>
</protein>
<dbReference type="PANTHER" id="PTHR42648:SF18">
    <property type="entry name" value="RETROTRANSPOSON, UNCLASSIFIED-LIKE PROTEIN"/>
    <property type="match status" value="1"/>
</dbReference>
<keyword evidence="4" id="KW-0175">Coiled coil</keyword>
<evidence type="ECO:0000256" key="4">
    <source>
        <dbReference type="SAM" id="Coils"/>
    </source>
</evidence>
<evidence type="ECO:0000313" key="9">
    <source>
        <dbReference type="EMBL" id="RDX79473.1"/>
    </source>
</evidence>
<dbReference type="AlphaFoldDB" id="A0A371FN12"/>
<dbReference type="InterPro" id="IPR025724">
    <property type="entry name" value="GAG-pre-integrase_dom"/>
</dbReference>
<evidence type="ECO:0000256" key="2">
    <source>
        <dbReference type="ARBA" id="ARBA00022723"/>
    </source>
</evidence>
<dbReference type="Pfam" id="PF07727">
    <property type="entry name" value="RVT_2"/>
    <property type="match status" value="1"/>
</dbReference>
<evidence type="ECO:0000256" key="1">
    <source>
        <dbReference type="ARBA" id="ARBA00022670"/>
    </source>
</evidence>
<dbReference type="Pfam" id="PF22936">
    <property type="entry name" value="Pol_BBD"/>
    <property type="match status" value="1"/>
</dbReference>
<dbReference type="SUPFAM" id="SSF53098">
    <property type="entry name" value="Ribonuclease H-like"/>
    <property type="match status" value="1"/>
</dbReference>
<accession>A0A371FN12</accession>
<dbReference type="InterPro" id="IPR013103">
    <property type="entry name" value="RVT_2"/>
</dbReference>
<dbReference type="InterPro" id="IPR039537">
    <property type="entry name" value="Retrotran_Ty1/copia-like"/>
</dbReference>
<feature type="domain" description="GAG-pre-integrase" evidence="7">
    <location>
        <begin position="247"/>
        <end position="313"/>
    </location>
</feature>
<dbReference type="GO" id="GO:0008233">
    <property type="term" value="F:peptidase activity"/>
    <property type="evidence" value="ECO:0007669"/>
    <property type="project" value="UniProtKB-KW"/>
</dbReference>
<dbReference type="GO" id="GO:0006508">
    <property type="term" value="P:proteolysis"/>
    <property type="evidence" value="ECO:0007669"/>
    <property type="project" value="UniProtKB-KW"/>
</dbReference>
<evidence type="ECO:0000313" key="10">
    <source>
        <dbReference type="Proteomes" id="UP000257109"/>
    </source>
</evidence>
<dbReference type="GO" id="GO:0003676">
    <property type="term" value="F:nucleic acid binding"/>
    <property type="evidence" value="ECO:0007669"/>
    <property type="project" value="InterPro"/>
</dbReference>
<name>A0A371FN12_MUCPR</name>
<proteinExistence type="predicted"/>
<dbReference type="OrthoDB" id="1739705at2759"/>
<dbReference type="Pfam" id="PF13976">
    <property type="entry name" value="gag_pre-integrs"/>
    <property type="match status" value="1"/>
</dbReference>
<keyword evidence="1" id="KW-0645">Protease</keyword>
<keyword evidence="10" id="KW-1185">Reference proteome</keyword>
<comment type="caution">
    <text evidence="9">The sequence shown here is derived from an EMBL/GenBank/DDBJ whole genome shotgun (WGS) entry which is preliminary data.</text>
</comment>
<reference evidence="9" key="1">
    <citation type="submission" date="2018-05" db="EMBL/GenBank/DDBJ databases">
        <title>Draft genome of Mucuna pruriens seed.</title>
        <authorList>
            <person name="Nnadi N.E."/>
            <person name="Vos R."/>
            <person name="Hasami M.H."/>
            <person name="Devisetty U.K."/>
            <person name="Aguiy J.C."/>
        </authorList>
    </citation>
    <scope>NUCLEOTIDE SEQUENCE [LARGE SCALE GENOMIC DNA]</scope>
    <source>
        <strain evidence="9">JCA_2017</strain>
    </source>
</reference>
<dbReference type="InterPro" id="IPR012337">
    <property type="entry name" value="RNaseH-like_sf"/>
</dbReference>
<evidence type="ECO:0000256" key="5">
    <source>
        <dbReference type="SAM" id="MobiDB-lite"/>
    </source>
</evidence>
<dbReference type="GO" id="GO:0046872">
    <property type="term" value="F:metal ion binding"/>
    <property type="evidence" value="ECO:0007669"/>
    <property type="project" value="UniProtKB-KW"/>
</dbReference>
<dbReference type="Gene3D" id="3.30.420.10">
    <property type="entry name" value="Ribonuclease H-like superfamily/Ribonuclease H"/>
    <property type="match status" value="1"/>
</dbReference>
<keyword evidence="2" id="KW-0479">Metal-binding</keyword>
<feature type="domain" description="Retrovirus-related Pol polyprotein from transposon TNT 1-94-like beta-barrel" evidence="8">
    <location>
        <begin position="161"/>
        <end position="242"/>
    </location>
</feature>
<dbReference type="PANTHER" id="PTHR42648">
    <property type="entry name" value="TRANSPOSASE, PUTATIVE-RELATED"/>
    <property type="match status" value="1"/>
</dbReference>
<keyword evidence="3" id="KW-0378">Hydrolase</keyword>
<evidence type="ECO:0000259" key="7">
    <source>
        <dbReference type="Pfam" id="PF13976"/>
    </source>
</evidence>
<evidence type="ECO:0000256" key="3">
    <source>
        <dbReference type="ARBA" id="ARBA00022801"/>
    </source>
</evidence>
<dbReference type="InterPro" id="IPR054722">
    <property type="entry name" value="PolX-like_BBD"/>
</dbReference>
<organism evidence="9 10">
    <name type="scientific">Mucuna pruriens</name>
    <name type="common">Velvet bean</name>
    <name type="synonym">Dolichos pruriens</name>
    <dbReference type="NCBI Taxonomy" id="157652"/>
    <lineage>
        <taxon>Eukaryota</taxon>
        <taxon>Viridiplantae</taxon>
        <taxon>Streptophyta</taxon>
        <taxon>Embryophyta</taxon>
        <taxon>Tracheophyta</taxon>
        <taxon>Spermatophyta</taxon>
        <taxon>Magnoliopsida</taxon>
        <taxon>eudicotyledons</taxon>
        <taxon>Gunneridae</taxon>
        <taxon>Pentapetalae</taxon>
        <taxon>rosids</taxon>
        <taxon>fabids</taxon>
        <taxon>Fabales</taxon>
        <taxon>Fabaceae</taxon>
        <taxon>Papilionoideae</taxon>
        <taxon>50 kb inversion clade</taxon>
        <taxon>NPAAA clade</taxon>
        <taxon>indigoferoid/millettioid clade</taxon>
        <taxon>Phaseoleae</taxon>
        <taxon>Mucuna</taxon>
    </lineage>
</organism>